<accession>H9EDL1</accession>
<dbReference type="Proteomes" id="UP000004783">
    <property type="component" value="Segment"/>
</dbReference>
<evidence type="ECO:0000313" key="1">
    <source>
        <dbReference type="EMBL" id="AFE86945.1"/>
    </source>
</evidence>
<proteinExistence type="predicted"/>
<gene>
    <name evidence="1" type="ORF">LLAPH_284_0037</name>
</gene>
<reference evidence="1 2" key="1">
    <citation type="journal article" date="2012" name="Genome Biol. Evol.">
        <title>Population Genomics and Phylogeography of an Australian Dairy Factory Derived Lytic Bacteriophage.</title>
        <authorList>
            <person name="Castro-Nallar E."/>
            <person name="Chen H."/>
            <person name="Gladman S."/>
            <person name="Moore S.C."/>
            <person name="Seemann T."/>
            <person name="Powell I.B."/>
            <person name="Hillier A."/>
            <person name="Crandall K.A."/>
            <person name="Chandry P.S."/>
        </authorList>
    </citation>
    <scope>NUCLEOTIDE SEQUENCE [LARGE SCALE GENOMIC DNA]</scope>
</reference>
<protein>
    <submittedName>
        <fullName evidence="1">Uncharacterized protein</fullName>
    </submittedName>
</protein>
<organism evidence="1 2">
    <name type="scientific">Lactococcus phage ASCC284</name>
    <dbReference type="NCBI Taxonomy" id="1165137"/>
    <lineage>
        <taxon>Viruses</taxon>
        <taxon>Duplodnaviria</taxon>
        <taxon>Heunggongvirae</taxon>
        <taxon>Uroviricota</taxon>
        <taxon>Caudoviricetes</taxon>
        <taxon>Skunavirus</taxon>
        <taxon>Skunavirus ASCC281</taxon>
    </lineage>
</organism>
<name>H9EDL1_9CAUD</name>
<dbReference type="EMBL" id="JQ740790">
    <property type="protein sequence ID" value="AFE86945.1"/>
    <property type="molecule type" value="Genomic_DNA"/>
</dbReference>
<sequence>MKSKYFNDERYCYCFDIPTSNGLGVCKGCRGYTNICYSCDRCLHCWYTSQVELFTEYNEPELLELIEKWNKFYQNSYTNSFNSQEFYDWAFEMAKTNIVIISSYSISDERFEAVYSFDKAHSTFQGGTKMINVRNYLWLKTVDS</sequence>
<evidence type="ECO:0000313" key="2">
    <source>
        <dbReference type="Proteomes" id="UP000004783"/>
    </source>
</evidence>